<dbReference type="HAMAP" id="MF_00216">
    <property type="entry name" value="aIF_1A"/>
    <property type="match status" value="1"/>
</dbReference>
<evidence type="ECO:0000313" key="10">
    <source>
        <dbReference type="Proteomes" id="UP000037210"/>
    </source>
</evidence>
<evidence type="ECO:0000256" key="7">
    <source>
        <dbReference type="RuleBase" id="RU004365"/>
    </source>
</evidence>
<dbReference type="EMBL" id="LFWZ01000003">
    <property type="protein sequence ID" value="KON31514.1"/>
    <property type="molecule type" value="Genomic_DNA"/>
</dbReference>
<dbReference type="InterPro" id="IPR012340">
    <property type="entry name" value="NA-bd_OB-fold"/>
</dbReference>
<evidence type="ECO:0000256" key="4">
    <source>
        <dbReference type="ARBA" id="ARBA00025502"/>
    </source>
</evidence>
<keyword evidence="3 5" id="KW-0648">Protein biosynthesis</keyword>
<dbReference type="Pfam" id="PF01176">
    <property type="entry name" value="eIF-1a"/>
    <property type="match status" value="1"/>
</dbReference>
<dbReference type="Gene3D" id="2.40.50.140">
    <property type="entry name" value="Nucleic acid-binding proteins"/>
    <property type="match status" value="1"/>
</dbReference>
<evidence type="ECO:0000256" key="6">
    <source>
        <dbReference type="RuleBase" id="RU004364"/>
    </source>
</evidence>
<dbReference type="GO" id="GO:0003743">
    <property type="term" value="F:translation initiation factor activity"/>
    <property type="evidence" value="ECO:0007669"/>
    <property type="project" value="UniProtKB-UniRule"/>
</dbReference>
<dbReference type="NCBIfam" id="TIGR00523">
    <property type="entry name" value="eIF-1A"/>
    <property type="match status" value="1"/>
</dbReference>
<accession>A0A0M0BSW1</accession>
<evidence type="ECO:0000256" key="3">
    <source>
        <dbReference type="ARBA" id="ARBA00022917"/>
    </source>
</evidence>
<evidence type="ECO:0000256" key="5">
    <source>
        <dbReference type="HAMAP-Rule" id="MF_00216"/>
    </source>
</evidence>
<dbReference type="PROSITE" id="PS01262">
    <property type="entry name" value="IF1A"/>
    <property type="match status" value="1"/>
</dbReference>
<feature type="domain" description="S1-like" evidence="8">
    <location>
        <begin position="11"/>
        <end position="86"/>
    </location>
</feature>
<name>A0A0M0BSW1_9ARCH</name>
<dbReference type="CDD" id="cd05793">
    <property type="entry name" value="S1_IF1A"/>
    <property type="match status" value="1"/>
</dbReference>
<dbReference type="PROSITE" id="PS50832">
    <property type="entry name" value="S1_IF1_TYPE"/>
    <property type="match status" value="1"/>
</dbReference>
<dbReference type="AlphaFoldDB" id="A0A0M0BSW1"/>
<dbReference type="NCBIfam" id="NF003084">
    <property type="entry name" value="PRK04012.1-3"/>
    <property type="match status" value="1"/>
</dbReference>
<evidence type="ECO:0000256" key="1">
    <source>
        <dbReference type="ARBA" id="ARBA00007392"/>
    </source>
</evidence>
<protein>
    <recommendedName>
        <fullName evidence="5">Translation initiation factor 1A</fullName>
        <shortName evidence="5">aIF-1A</shortName>
    </recommendedName>
</protein>
<sequence>MGKKKVLSERDLRQMVYPSQNDVFCVVQKMLGYDRVLVKCQDGHTRICRIRGKMKRRTWIREGDIVLVSPWDFQTDERGEIFWRYTQSQVEQLRKEGVLKID</sequence>
<dbReference type="PANTHER" id="PTHR21668">
    <property type="entry name" value="EIF-1A"/>
    <property type="match status" value="1"/>
</dbReference>
<comment type="similarity">
    <text evidence="1 5 6">Belongs to the eIF-1A family.</text>
</comment>
<dbReference type="SUPFAM" id="SSF50249">
    <property type="entry name" value="Nucleic acid-binding proteins"/>
    <property type="match status" value="1"/>
</dbReference>
<comment type="caution">
    <text evidence="9">The sequence shown here is derived from an EMBL/GenBank/DDBJ whole genome shotgun (WGS) entry which is preliminary data.</text>
</comment>
<dbReference type="Proteomes" id="UP000037210">
    <property type="component" value="Unassembled WGS sequence"/>
</dbReference>
<reference evidence="9 10" key="1">
    <citation type="submission" date="2015-06" db="EMBL/GenBank/DDBJ databases">
        <title>New insights into the roles of widespread benthic archaea in carbon and nitrogen cycling.</title>
        <authorList>
            <person name="Lazar C.S."/>
            <person name="Baker B.J."/>
            <person name="Seitz K.W."/>
            <person name="Hyde A.S."/>
            <person name="Dick G.J."/>
            <person name="Hinrichs K.-U."/>
            <person name="Teske A.P."/>
        </authorList>
    </citation>
    <scope>NUCLEOTIDE SEQUENCE [LARGE SCALE GENOMIC DNA]</scope>
    <source>
        <strain evidence="9">DG-45</strain>
    </source>
</reference>
<dbReference type="InterPro" id="IPR018104">
    <property type="entry name" value="TIF_eIF-1A_CS"/>
</dbReference>
<evidence type="ECO:0000256" key="2">
    <source>
        <dbReference type="ARBA" id="ARBA00022540"/>
    </source>
</evidence>
<evidence type="ECO:0000313" key="9">
    <source>
        <dbReference type="EMBL" id="KON31514.1"/>
    </source>
</evidence>
<keyword evidence="2 5" id="KW-0396">Initiation factor</keyword>
<dbReference type="NCBIfam" id="NF003085">
    <property type="entry name" value="PRK04012.1-5"/>
    <property type="match status" value="1"/>
</dbReference>
<dbReference type="SMART" id="SM00652">
    <property type="entry name" value="eIF1a"/>
    <property type="match status" value="1"/>
</dbReference>
<dbReference type="GO" id="GO:0003723">
    <property type="term" value="F:RNA binding"/>
    <property type="evidence" value="ECO:0007669"/>
    <property type="project" value="InterPro"/>
</dbReference>
<dbReference type="NCBIfam" id="NF003082">
    <property type="entry name" value="PRK04012.1-1"/>
    <property type="match status" value="1"/>
</dbReference>
<organism evidence="9 10">
    <name type="scientific">miscellaneous Crenarchaeota group-15 archaeon DG-45</name>
    <dbReference type="NCBI Taxonomy" id="1685127"/>
    <lineage>
        <taxon>Archaea</taxon>
        <taxon>Candidatus Bathyarchaeota</taxon>
        <taxon>MCG-15</taxon>
    </lineage>
</organism>
<comment type="function">
    <text evidence="4 5 7">Seems to be required for maximal rate of protein biosynthesis. Enhances ribosome dissociation into subunits and stabilizes the binding of the initiator Met-tRNA(I) to 40 S ribosomal subunits.</text>
</comment>
<gene>
    <name evidence="5" type="primary">eif1a</name>
    <name evidence="9" type="ORF">AC482_00555</name>
</gene>
<dbReference type="InterPro" id="IPR006196">
    <property type="entry name" value="RNA-binding_domain_S1_IF1"/>
</dbReference>
<evidence type="ECO:0000259" key="8">
    <source>
        <dbReference type="PROSITE" id="PS50832"/>
    </source>
</evidence>
<proteinExistence type="inferred from homology"/>
<dbReference type="InterPro" id="IPR001253">
    <property type="entry name" value="TIF_eIF-1A"/>
</dbReference>